<protein>
    <submittedName>
        <fullName evidence="1">Uncharacterized protein</fullName>
    </submittedName>
</protein>
<dbReference type="AlphaFoldDB" id="A0A9J6B0G7"/>
<accession>A0A9J6B0G7</accession>
<dbReference type="EMBL" id="JACXVP010000001">
    <property type="protein sequence ID" value="KAG5630164.1"/>
    <property type="molecule type" value="Genomic_DNA"/>
</dbReference>
<proteinExistence type="predicted"/>
<sequence>MKGEYQVLFEFVNKVLLPRPEKCTVASATDLFVMESLSKFEPLNLQALMLDHMYKTIIEHKGKHGMGYGHFLTKVFNHLNIPVGLGTIGTAKQSFSLNSLVVSECIKGRAGPLSKMSQLTEGPGTEAVKELRLQNDALLAQNASI</sequence>
<name>A0A9J6B0G7_SOLCO</name>
<evidence type="ECO:0000313" key="1">
    <source>
        <dbReference type="EMBL" id="KAG5630164.1"/>
    </source>
</evidence>
<reference evidence="1 2" key="1">
    <citation type="submission" date="2020-09" db="EMBL/GenBank/DDBJ databases">
        <title>De no assembly of potato wild relative species, Solanum commersonii.</title>
        <authorList>
            <person name="Cho K."/>
        </authorList>
    </citation>
    <scope>NUCLEOTIDE SEQUENCE [LARGE SCALE GENOMIC DNA]</scope>
    <source>
        <strain evidence="1">LZ3.2</strain>
        <tissue evidence="1">Leaf</tissue>
    </source>
</reference>
<organism evidence="1 2">
    <name type="scientific">Solanum commersonii</name>
    <name type="common">Commerson's wild potato</name>
    <name type="synonym">Commerson's nightshade</name>
    <dbReference type="NCBI Taxonomy" id="4109"/>
    <lineage>
        <taxon>Eukaryota</taxon>
        <taxon>Viridiplantae</taxon>
        <taxon>Streptophyta</taxon>
        <taxon>Embryophyta</taxon>
        <taxon>Tracheophyta</taxon>
        <taxon>Spermatophyta</taxon>
        <taxon>Magnoliopsida</taxon>
        <taxon>eudicotyledons</taxon>
        <taxon>Gunneridae</taxon>
        <taxon>Pentapetalae</taxon>
        <taxon>asterids</taxon>
        <taxon>lamiids</taxon>
        <taxon>Solanales</taxon>
        <taxon>Solanaceae</taxon>
        <taxon>Solanoideae</taxon>
        <taxon>Solaneae</taxon>
        <taxon>Solanum</taxon>
    </lineage>
</organism>
<keyword evidence="2" id="KW-1185">Reference proteome</keyword>
<dbReference type="OrthoDB" id="1303972at2759"/>
<dbReference type="Proteomes" id="UP000824120">
    <property type="component" value="Chromosome 1"/>
</dbReference>
<evidence type="ECO:0000313" key="2">
    <source>
        <dbReference type="Proteomes" id="UP000824120"/>
    </source>
</evidence>
<gene>
    <name evidence="1" type="ORF">H5410_001881</name>
</gene>
<comment type="caution">
    <text evidence="1">The sequence shown here is derived from an EMBL/GenBank/DDBJ whole genome shotgun (WGS) entry which is preliminary data.</text>
</comment>